<gene>
    <name evidence="1" type="ORF">J2I46_25020</name>
</gene>
<keyword evidence="2" id="KW-1185">Reference proteome</keyword>
<protein>
    <submittedName>
        <fullName evidence="1">Uncharacterized protein</fullName>
    </submittedName>
</protein>
<accession>A0ABS3JPE0</accession>
<organism evidence="1 2">
    <name type="scientific">Fibrella forsythiae</name>
    <dbReference type="NCBI Taxonomy" id="2817061"/>
    <lineage>
        <taxon>Bacteria</taxon>
        <taxon>Pseudomonadati</taxon>
        <taxon>Bacteroidota</taxon>
        <taxon>Cytophagia</taxon>
        <taxon>Cytophagales</taxon>
        <taxon>Spirosomataceae</taxon>
        <taxon>Fibrella</taxon>
    </lineage>
</organism>
<dbReference type="EMBL" id="JAFMYW010000009">
    <property type="protein sequence ID" value="MBO0951870.1"/>
    <property type="molecule type" value="Genomic_DNA"/>
</dbReference>
<dbReference type="RefSeq" id="WP_207331823.1">
    <property type="nucleotide sequence ID" value="NZ_JAFMYW010000009.1"/>
</dbReference>
<comment type="caution">
    <text evidence="1">The sequence shown here is derived from an EMBL/GenBank/DDBJ whole genome shotgun (WGS) entry which is preliminary data.</text>
</comment>
<dbReference type="Proteomes" id="UP000664628">
    <property type="component" value="Unassembled WGS sequence"/>
</dbReference>
<evidence type="ECO:0000313" key="2">
    <source>
        <dbReference type="Proteomes" id="UP000664628"/>
    </source>
</evidence>
<name>A0ABS3JPE0_9BACT</name>
<reference evidence="1 2" key="1">
    <citation type="submission" date="2021-03" db="EMBL/GenBank/DDBJ databases">
        <title>Fibrella sp. HMF5405 genome sequencing and assembly.</title>
        <authorList>
            <person name="Kang H."/>
            <person name="Kim H."/>
            <person name="Bae S."/>
            <person name="Joh K."/>
        </authorList>
    </citation>
    <scope>NUCLEOTIDE SEQUENCE [LARGE SCALE GENOMIC DNA]</scope>
    <source>
        <strain evidence="1 2">HMF5405</strain>
    </source>
</reference>
<sequence>MSTLQIRPRNADEQQFVEQFLKRTKIKFEVISQETPKQMQKREILDSIEKGLKDVQLHQEGKIKLISTRELLNEL</sequence>
<proteinExistence type="predicted"/>
<evidence type="ECO:0000313" key="1">
    <source>
        <dbReference type="EMBL" id="MBO0951870.1"/>
    </source>
</evidence>